<dbReference type="RefSeq" id="WP_008908882.1">
    <property type="nucleotide sequence ID" value="NZ_CAKP01000082.1"/>
</dbReference>
<evidence type="ECO:0000256" key="2">
    <source>
        <dbReference type="ARBA" id="ARBA00023315"/>
    </source>
</evidence>
<protein>
    <recommendedName>
        <fullName evidence="4">Malonyl CoA-acyl carrier protein transacylase</fullName>
        <ecNumber evidence="4">2.3.1.39</ecNumber>
    </recommendedName>
</protein>
<dbReference type="Gene3D" id="3.30.70.250">
    <property type="entry name" value="Malonyl-CoA ACP transacylase, ACP-binding"/>
    <property type="match status" value="1"/>
</dbReference>
<feature type="active site" evidence="5">
    <location>
        <position position="199"/>
    </location>
</feature>
<evidence type="ECO:0000313" key="8">
    <source>
        <dbReference type="Proteomes" id="UP000007652"/>
    </source>
</evidence>
<dbReference type="Gene3D" id="3.40.366.10">
    <property type="entry name" value="Malonyl-Coenzyme A Acyl Carrier Protein, domain 2"/>
    <property type="match status" value="1"/>
</dbReference>
<dbReference type="SUPFAM" id="SSF55048">
    <property type="entry name" value="Probable ACP-binding domain of malonyl-CoA ACP transacylase"/>
    <property type="match status" value="1"/>
</dbReference>
<keyword evidence="2 4" id="KW-0012">Acyltransferase</keyword>
<comment type="catalytic activity">
    <reaction evidence="3 4">
        <text>holo-[ACP] + malonyl-CoA = malonyl-[ACP] + CoA</text>
        <dbReference type="Rhea" id="RHEA:41792"/>
        <dbReference type="Rhea" id="RHEA-COMP:9623"/>
        <dbReference type="Rhea" id="RHEA-COMP:9685"/>
        <dbReference type="ChEBI" id="CHEBI:57287"/>
        <dbReference type="ChEBI" id="CHEBI:57384"/>
        <dbReference type="ChEBI" id="CHEBI:64479"/>
        <dbReference type="ChEBI" id="CHEBI:78449"/>
        <dbReference type="EC" id="2.3.1.39"/>
    </reaction>
</comment>
<dbReference type="GO" id="GO:0004314">
    <property type="term" value="F:[acyl-carrier-protein] S-malonyltransferase activity"/>
    <property type="evidence" value="ECO:0007669"/>
    <property type="project" value="UniProtKB-EC"/>
</dbReference>
<evidence type="ECO:0000256" key="3">
    <source>
        <dbReference type="ARBA" id="ARBA00048462"/>
    </source>
</evidence>
<evidence type="ECO:0000256" key="5">
    <source>
        <dbReference type="PIRSR" id="PIRSR000446-1"/>
    </source>
</evidence>
<dbReference type="SMART" id="SM00827">
    <property type="entry name" value="PKS_AT"/>
    <property type="match status" value="1"/>
</dbReference>
<dbReference type="OrthoDB" id="9805460at2"/>
<evidence type="ECO:0000259" key="6">
    <source>
        <dbReference type="SMART" id="SM00827"/>
    </source>
</evidence>
<dbReference type="PANTHER" id="PTHR42681">
    <property type="entry name" value="MALONYL-COA-ACYL CARRIER PROTEIN TRANSACYLASE, MITOCHONDRIAL"/>
    <property type="match status" value="1"/>
</dbReference>
<organism evidence="7 8">
    <name type="scientific">Caloramator australicus RC3</name>
    <dbReference type="NCBI Taxonomy" id="857293"/>
    <lineage>
        <taxon>Bacteria</taxon>
        <taxon>Bacillati</taxon>
        <taxon>Bacillota</taxon>
        <taxon>Clostridia</taxon>
        <taxon>Eubacteriales</taxon>
        <taxon>Clostridiaceae</taxon>
        <taxon>Caloramator</taxon>
    </lineage>
</organism>
<reference evidence="7 8" key="1">
    <citation type="journal article" date="2011" name="J. Bacteriol.">
        <title>Draft genome sequence of Caloramator australicus strain RC3T, a thermoanaerobe from the Great Artesian Basin of Australia.</title>
        <authorList>
            <person name="Ogg C.D."/>
            <person name="Patel B.K.C."/>
        </authorList>
    </citation>
    <scope>NUCLEOTIDE SEQUENCE [LARGE SCALE GENOMIC DNA]</scope>
    <source>
        <strain evidence="7 8">RC3</strain>
    </source>
</reference>
<sequence>MGKIAFVFSGQGSQCVGMGRELHEKFDDVKEIFNSANLHSKKDIINLCFNGPSEELDKTENAQVCILTVSIASLLALKKYGIKADYVAGFSLGEYSALVAADVLSFEDAVKIVALRGSLMQNSFKEGNHGMAAVIGLDLDEVKEIVERAQQEEFLSIANLNCPKQTVIAGHIRTLEVAKELVENKKGKFVRLSVSGAFHTKLLTEASNIFYENIKGFEFKNPSIPIIANETAKPLDGNIRESLKLQMISPVLWEDSIRYLIDLGVDTFIELGPGKVLTGFIKKIDRKVKTLNVEDIESLEKTLKELGVVEC</sequence>
<dbReference type="eggNOG" id="COG0331">
    <property type="taxonomic scope" value="Bacteria"/>
</dbReference>
<dbReference type="InterPro" id="IPR004410">
    <property type="entry name" value="Malonyl_CoA-ACP_transAc_FabD"/>
</dbReference>
<dbReference type="GO" id="GO:0006633">
    <property type="term" value="P:fatty acid biosynthetic process"/>
    <property type="evidence" value="ECO:0007669"/>
    <property type="project" value="TreeGrafter"/>
</dbReference>
<dbReference type="SUPFAM" id="SSF52151">
    <property type="entry name" value="FabD/lysophospholipase-like"/>
    <property type="match status" value="1"/>
</dbReference>
<dbReference type="InterPro" id="IPR024925">
    <property type="entry name" value="Malonyl_CoA-ACP_transAc"/>
</dbReference>
<dbReference type="InterPro" id="IPR001227">
    <property type="entry name" value="Ac_transferase_dom_sf"/>
</dbReference>
<evidence type="ECO:0000256" key="4">
    <source>
        <dbReference type="PIRNR" id="PIRNR000446"/>
    </source>
</evidence>
<dbReference type="EMBL" id="CAKP01000082">
    <property type="protein sequence ID" value="CCJ33618.1"/>
    <property type="molecule type" value="Genomic_DNA"/>
</dbReference>
<dbReference type="NCBIfam" id="TIGR00128">
    <property type="entry name" value="fabD"/>
    <property type="match status" value="1"/>
</dbReference>
<evidence type="ECO:0000256" key="1">
    <source>
        <dbReference type="ARBA" id="ARBA00022679"/>
    </source>
</evidence>
<dbReference type="PANTHER" id="PTHR42681:SF1">
    <property type="entry name" value="MALONYL-COA-ACYL CARRIER PROTEIN TRANSACYLASE, MITOCHONDRIAL"/>
    <property type="match status" value="1"/>
</dbReference>
<dbReference type="Proteomes" id="UP000007652">
    <property type="component" value="Unassembled WGS sequence"/>
</dbReference>
<dbReference type="STRING" id="857293.CAAU_1534"/>
<proteinExistence type="inferred from homology"/>
<gene>
    <name evidence="7" type="ORF">CAAU_1534</name>
</gene>
<dbReference type="InterPro" id="IPR016036">
    <property type="entry name" value="Malonyl_transacylase_ACP-bd"/>
</dbReference>
<dbReference type="InterPro" id="IPR016035">
    <property type="entry name" value="Acyl_Trfase/lysoPLipase"/>
</dbReference>
<comment type="similarity">
    <text evidence="4">Belongs to the fabD family.</text>
</comment>
<dbReference type="Pfam" id="PF00698">
    <property type="entry name" value="Acyl_transf_1"/>
    <property type="match status" value="1"/>
</dbReference>
<dbReference type="AlphaFoldDB" id="I7KUL3"/>
<dbReference type="PIRSF" id="PIRSF000446">
    <property type="entry name" value="Mct"/>
    <property type="match status" value="1"/>
</dbReference>
<feature type="domain" description="Malonyl-CoA:ACP transacylase (MAT)" evidence="6">
    <location>
        <begin position="7"/>
        <end position="293"/>
    </location>
</feature>
<dbReference type="InterPro" id="IPR014043">
    <property type="entry name" value="Acyl_transferase_dom"/>
</dbReference>
<dbReference type="InterPro" id="IPR050858">
    <property type="entry name" value="Mal-CoA-ACP_Trans/PKS_FabD"/>
</dbReference>
<keyword evidence="1 4" id="KW-0808">Transferase</keyword>
<keyword evidence="8" id="KW-1185">Reference proteome</keyword>
<comment type="caution">
    <text evidence="7">The sequence shown here is derived from an EMBL/GenBank/DDBJ whole genome shotgun (WGS) entry which is preliminary data.</text>
</comment>
<name>I7KUL3_9CLOT</name>
<feature type="active site" evidence="5">
    <location>
        <position position="91"/>
    </location>
</feature>
<dbReference type="EC" id="2.3.1.39" evidence="4"/>
<dbReference type="GO" id="GO:0005829">
    <property type="term" value="C:cytosol"/>
    <property type="evidence" value="ECO:0007669"/>
    <property type="project" value="TreeGrafter"/>
</dbReference>
<accession>I7KUL3</accession>
<evidence type="ECO:0000313" key="7">
    <source>
        <dbReference type="EMBL" id="CCJ33618.1"/>
    </source>
</evidence>